<dbReference type="EMBL" id="FJ822135">
    <property type="protein sequence ID" value="ACO36946.1"/>
    <property type="molecule type" value="Genomic_DNA"/>
</dbReference>
<evidence type="ECO:0000313" key="2">
    <source>
        <dbReference type="Proteomes" id="UP000001878"/>
    </source>
</evidence>
<sequence>MYKLKQYLFKKGYEKAEKRYGGDPATYFYDVANDEVRTAKQSNGITVSEHSIDMIFTRIGTIMLAVSISYFNGANEWLNDNKDTILSVLNPSLTADDEKVLLGILDGKNKGFEYVIIPHTASLGTMIVYDGNKYTPKEAVRYWKEK</sequence>
<proteinExistence type="predicted"/>
<dbReference type="GeneID" id="7750880"/>
<gene>
    <name evidence="1" type="ORF">lb338_phage_25</name>
</gene>
<organism evidence="1 2">
    <name type="scientific">Lactobacillus phage Lb338-1</name>
    <dbReference type="NCBI Taxonomy" id="2892342"/>
    <lineage>
        <taxon>Viruses</taxon>
        <taxon>Duplodnaviria</taxon>
        <taxon>Heunggongvirae</taxon>
        <taxon>Uroviricota</taxon>
        <taxon>Caudoviricetes</taxon>
        <taxon>Herelleviridae</taxon>
        <taxon>Mooreparkvirus</taxon>
        <taxon>Mooreparkvirus Lb3381</taxon>
    </lineage>
</organism>
<reference evidence="1 2" key="1">
    <citation type="journal article" date="2009" name="Gene">
        <title>Genome of a virulent bacteriophage Lb338-1 that lyses the probiotic Lactobacillus paracasei cheese strain.</title>
        <authorList>
            <person name="Alemayehu D."/>
            <person name="Ross R.P."/>
            <person name="O'Sullivan O."/>
            <person name="Coffey A."/>
            <person name="Stanton C."/>
            <person name="Fitzgerald G.F."/>
            <person name="McAuliffe O."/>
        </authorList>
    </citation>
    <scope>NUCLEOTIDE SEQUENCE [LARGE SCALE GENOMIC DNA]</scope>
    <source>
        <strain evidence="1">Lb338-1</strain>
    </source>
</reference>
<evidence type="ECO:0000313" key="1">
    <source>
        <dbReference type="EMBL" id="ACO36946.1"/>
    </source>
</evidence>
<accession>C1KFD5</accession>
<keyword evidence="2" id="KW-1185">Reference proteome</keyword>
<dbReference type="RefSeq" id="YP_002790704.1">
    <property type="nucleotide sequence ID" value="NC_012530.1"/>
</dbReference>
<dbReference type="KEGG" id="vg:7750880"/>
<dbReference type="Proteomes" id="UP000001878">
    <property type="component" value="Segment"/>
</dbReference>
<protein>
    <submittedName>
        <fullName evidence="1">Uncharacterized protein</fullName>
    </submittedName>
</protein>
<name>C1KFD5_9CAUD</name>